<comment type="caution">
    <text evidence="1">The sequence shown here is derived from an EMBL/GenBank/DDBJ whole genome shotgun (WGS) entry which is preliminary data.</text>
</comment>
<accession>A0A8J5IBQ8</accession>
<organism evidence="1 2">
    <name type="scientific">Zingiber officinale</name>
    <name type="common">Ginger</name>
    <name type="synonym">Amomum zingiber</name>
    <dbReference type="NCBI Taxonomy" id="94328"/>
    <lineage>
        <taxon>Eukaryota</taxon>
        <taxon>Viridiplantae</taxon>
        <taxon>Streptophyta</taxon>
        <taxon>Embryophyta</taxon>
        <taxon>Tracheophyta</taxon>
        <taxon>Spermatophyta</taxon>
        <taxon>Magnoliopsida</taxon>
        <taxon>Liliopsida</taxon>
        <taxon>Zingiberales</taxon>
        <taxon>Zingiberaceae</taxon>
        <taxon>Zingiber</taxon>
    </lineage>
</organism>
<dbReference type="Proteomes" id="UP000734854">
    <property type="component" value="Unassembled WGS sequence"/>
</dbReference>
<sequence length="164" mass="18166">MLARGRAHALERRASGCAQTHERQANGCALTCDEHVLTLAIGPSSVFVLDKVANLLDLRLKFKIRRIELLRPHSGLPIDLVGTAPLLSTSSPNSETAARGDGSWQYTECPTYSLMPIQGPSPPLIQLCRIPYCNMDLSSHAWHMKMNELELYLKLATDPFITLK</sequence>
<reference evidence="1 2" key="1">
    <citation type="submission" date="2020-08" db="EMBL/GenBank/DDBJ databases">
        <title>Plant Genome Project.</title>
        <authorList>
            <person name="Zhang R.-G."/>
        </authorList>
    </citation>
    <scope>NUCLEOTIDE SEQUENCE [LARGE SCALE GENOMIC DNA]</scope>
    <source>
        <tissue evidence="1">Rhizome</tissue>
    </source>
</reference>
<dbReference type="AlphaFoldDB" id="A0A8J5IBQ8"/>
<evidence type="ECO:0000313" key="1">
    <source>
        <dbReference type="EMBL" id="KAG6531214.1"/>
    </source>
</evidence>
<gene>
    <name evidence="1" type="ORF">ZIOFF_005004</name>
</gene>
<evidence type="ECO:0000313" key="2">
    <source>
        <dbReference type="Proteomes" id="UP000734854"/>
    </source>
</evidence>
<protein>
    <submittedName>
        <fullName evidence="1">Uncharacterized protein</fullName>
    </submittedName>
</protein>
<dbReference type="EMBL" id="JACMSC010000002">
    <property type="protein sequence ID" value="KAG6531214.1"/>
    <property type="molecule type" value="Genomic_DNA"/>
</dbReference>
<proteinExistence type="predicted"/>
<name>A0A8J5IBQ8_ZINOF</name>
<keyword evidence="2" id="KW-1185">Reference proteome</keyword>